<accession>A0A511QYG2</accession>
<dbReference type="SUPFAM" id="SSF55008">
    <property type="entry name" value="HMA, heavy metal-associated domain"/>
    <property type="match status" value="1"/>
</dbReference>
<sequence>MVLHPEPFGHVERRHKPFDLQALLKGSSAYLSLFGLGCSNCAAHVHNALLSLDGVWLAEVFLWERAALVAFDPKRVEPEQLAAAVAGAVNDGTRFFRAEVRETRPARETLKIIGGEPWWCWPTPCPADCPGAWS</sequence>
<reference evidence="3 4" key="1">
    <citation type="submission" date="2019-07" db="EMBL/GenBank/DDBJ databases">
        <title>Whole genome shotgun sequence of Meiothermus hypogaeus NBRC 106114.</title>
        <authorList>
            <person name="Hosoyama A."/>
            <person name="Uohara A."/>
            <person name="Ohji S."/>
            <person name="Ichikawa N."/>
        </authorList>
    </citation>
    <scope>NUCLEOTIDE SEQUENCE [LARGE SCALE GENOMIC DNA]</scope>
    <source>
        <strain evidence="3 4">NBRC 106114</strain>
    </source>
</reference>
<organism evidence="3 4">
    <name type="scientific">Meiothermus hypogaeus NBRC 106114</name>
    <dbReference type="NCBI Taxonomy" id="1227553"/>
    <lineage>
        <taxon>Bacteria</taxon>
        <taxon>Thermotogati</taxon>
        <taxon>Deinococcota</taxon>
        <taxon>Deinococci</taxon>
        <taxon>Thermales</taxon>
        <taxon>Thermaceae</taxon>
        <taxon>Meiothermus</taxon>
    </lineage>
</organism>
<dbReference type="PROSITE" id="PS50846">
    <property type="entry name" value="HMA_2"/>
    <property type="match status" value="1"/>
</dbReference>
<evidence type="ECO:0000256" key="1">
    <source>
        <dbReference type="ARBA" id="ARBA00022723"/>
    </source>
</evidence>
<dbReference type="Gene3D" id="3.30.70.100">
    <property type="match status" value="1"/>
</dbReference>
<keyword evidence="1" id="KW-0479">Metal-binding</keyword>
<dbReference type="GO" id="GO:0046872">
    <property type="term" value="F:metal ion binding"/>
    <property type="evidence" value="ECO:0007669"/>
    <property type="project" value="UniProtKB-KW"/>
</dbReference>
<evidence type="ECO:0000313" key="3">
    <source>
        <dbReference type="EMBL" id="GEM82415.1"/>
    </source>
</evidence>
<comment type="caution">
    <text evidence="3">The sequence shown here is derived from an EMBL/GenBank/DDBJ whole genome shotgun (WGS) entry which is preliminary data.</text>
</comment>
<protein>
    <recommendedName>
        <fullName evidence="2">HMA domain-containing protein</fullName>
    </recommendedName>
</protein>
<dbReference type="InterPro" id="IPR006121">
    <property type="entry name" value="HMA_dom"/>
</dbReference>
<dbReference type="EMBL" id="BJXL01000010">
    <property type="protein sequence ID" value="GEM82415.1"/>
    <property type="molecule type" value="Genomic_DNA"/>
</dbReference>
<feature type="domain" description="HMA" evidence="2">
    <location>
        <begin position="27"/>
        <end position="93"/>
    </location>
</feature>
<dbReference type="Pfam" id="PF00403">
    <property type="entry name" value="HMA"/>
    <property type="match status" value="1"/>
</dbReference>
<dbReference type="AlphaFoldDB" id="A0A511QYG2"/>
<dbReference type="PROSITE" id="PS01047">
    <property type="entry name" value="HMA_1"/>
    <property type="match status" value="1"/>
</dbReference>
<name>A0A511QYG2_9DEIN</name>
<evidence type="ECO:0000259" key="2">
    <source>
        <dbReference type="PROSITE" id="PS50846"/>
    </source>
</evidence>
<dbReference type="RefSeq" id="WP_036271000.1">
    <property type="nucleotide sequence ID" value="NZ_BJXL01000010.1"/>
</dbReference>
<proteinExistence type="predicted"/>
<dbReference type="InterPro" id="IPR017969">
    <property type="entry name" value="Heavy-metal-associated_CS"/>
</dbReference>
<dbReference type="InterPro" id="IPR036163">
    <property type="entry name" value="HMA_dom_sf"/>
</dbReference>
<dbReference type="Proteomes" id="UP000321197">
    <property type="component" value="Unassembled WGS sequence"/>
</dbReference>
<dbReference type="OrthoDB" id="1521937at2"/>
<dbReference type="CDD" id="cd00371">
    <property type="entry name" value="HMA"/>
    <property type="match status" value="1"/>
</dbReference>
<evidence type="ECO:0000313" key="4">
    <source>
        <dbReference type="Proteomes" id="UP000321197"/>
    </source>
</evidence>
<gene>
    <name evidence="3" type="ORF">MHY01S_05810</name>
</gene>